<feature type="region of interest" description="Disordered" evidence="1">
    <location>
        <begin position="865"/>
        <end position="887"/>
    </location>
</feature>
<organism evidence="2 3">
    <name type="scientific">Clavelina lepadiformis</name>
    <name type="common">Light-bulb sea squirt</name>
    <name type="synonym">Ascidia lepadiformis</name>
    <dbReference type="NCBI Taxonomy" id="159417"/>
    <lineage>
        <taxon>Eukaryota</taxon>
        <taxon>Metazoa</taxon>
        <taxon>Chordata</taxon>
        <taxon>Tunicata</taxon>
        <taxon>Ascidiacea</taxon>
        <taxon>Aplousobranchia</taxon>
        <taxon>Clavelinidae</taxon>
        <taxon>Clavelina</taxon>
    </lineage>
</organism>
<sequence>MAQSPTMNSEGSVKTSKPAKEVVVLLSREVRVSRNIRLGWYFDHLNCDVTTLPHNSSSNDSALQVISVVPHAEHDTPEQSYHIGTETKVTFHSGGYRFVFGLDLSASLLRVDTFQKLVTIEAVLTNLRDCLLALIEPYNVKRLNGDILMKPDVYVTIFAQWHGTCYGNKHEPSCERVTQKVLIQGCYLTKALVSHIVHAVKHRIYQTYRFDEPGKSKSALQKRDDILIGILRTGLLSLRLLPSNTSAGVIIVTDGVLGEPDPSSLDRLLSQCQNSTTTCSFIHVNPSAFSLCDFGCISNIELMEFIAHTTKGTYFNTFTNLCQNNLGMNKYQQSLFPWSFQAKSVNRTEIIDLDVTLDNHRSCCSNLELRSIFNAPSEPPVLLSRKQDHRQMVAPLTIAVSARLREGYEITKLVISNDVIKIQMALYWWKNCTVVEYWISSSWPLSENNSCDVQVFISGTYEFLLDVSNASKRSASSHWTRPRKLVVKRLSRFFQDLMHTDHMLVYLCTFNNDPVRYTISDILHQGQTLYCIPPNSTNFELSTPAQHTSLSFASYWKPILSLDVNIWQRWLHIHRIEVILHHDVPLPNSLHELSPGGRYYSIQCRVAFSQLVSMLRNWCSFVLLENHTYVKLIYADQNSVPSSFFLVRLSNKSPALVIKMAFLIGLSGKIRKKYITELREQLILLTPPGASSGSSSKRVRHASTKMSPGVKVNRTHFSASDKPCVILMHKPVDQLLVRYPNVPRDFLSNIYSEESLVGRKEEVAEQTIRMRDMQWYLHHRRCVWSVTNSSSTPLSMDGASNLSAFLMKLRMAEGYHIAHSSSGIINFVREFPIRPALDSRDSTSTSNTTDYCMVQYVLFPPQLQSNGNGLSGDESDDEQENDHDRSPTQEIHLAVEVWVEPQDGLIKQTSSGNYTSSNNSTSSIFSQHQDVMYEVPSYDELTSDRVAKAVIERDSVYVSNIITLQHLVLMCSPNQACHNVGFPQKETLFTNPFGTSCPPESTSPDNNTVTSDGNITDTQSKPKFYLGSDAGYRFAQSNHIHFNPYVFDLTELLDKSSRMKHLFMALAEDETITSTSRPNDALLNNFHKFLDVYCDCTVPLTEEDQYCISKHMVKRESSHKTSHDQSDVTDQTNLDDVCKCSWGCYLKLGGKGQVFIILLPVTYSDFLKIYQTFNDDSIEETSNKASSNSSRTSFINQRHPSGNSFSVGGPASTLTDSLLSSGTPLNENSGESNEFTKLQRRVSVKRLASFSREGNDTGQKEFEKRNMCKRTITVFMYNCSMNMLVSTLLQSVKNTKPTLWPDSVQDHRVYTDMSDEDDLVQTHPIPSPLKTTPSTRLSISSTADTTDDVFPLNSSETNHIHPLCDTIQELYYRSFVIGVFAAMQSGNGSAICTADLQTAAMLCHEAVNEIDITEFILLSCPQVAEFKSQNCQLSALTDLNIQLSDSEIFQSDPDIEDICVKSRDNVKVIQEEDDKVEQVEIRKPHSSVSTTPVPQSASMPLTSSHPESSVQTTHNFADSSKIIPVPVDEKDGTNINDVGITNTSKQTNFSLPLHHKSAFTTVQRNSRVRTSECNVSDSSTSEEGNYSSDKKHQSHKRERRITATLPVKRLDTRKANSMCLQTGWKNLPEFPVSLLTVPHLRHLSGSNELVEKQFHSLLRKYCNPVPSTSDLYYSITPTVLENKSSTNRFSEQGESETDGVQFEVEDSSDKRKERLSRDRCDLTPDECRSRFASYDEDDNDDVILMDSDDEINPLFLSIACSIRDKKTGNRGSMPTKGLPVKLKDIISCLEKPCDLIDLSQIKITLDLIWIFLPSSTAFKEEDNEKEERSLMPEECSPCVQGVMKQVKWLLEDEIISSLRTCEPINTTTLNKVADHIKSTQLSNCLMQSVPLQFIFGIEKSKTLFRAEFERLRIPNYKLKKENQFYYLSVERSFVPIRTFEYFQENAAVIRKHSSPFVPSQDIISIEQSVSDANAEKETRSHNNTPSTKPPLFVLDQSFSPRAYGNKSDQGNVLSNSDLENAFHAPSTCAHDMLTNVLPEKMVNKSVYQPEDKSKPKIKKASSSIELTSSSLPSRRCTSVSCLPYGESQVALKNSEGLKTGQSKSRPSLPSIRPVSSDFSDMSSSLQHKTLRSTLSCGKDRPTSFSPSNTFKGSAMSMPVTPLGLGNVESESLPHFMFPTPSVKGDGKFSTVISRDLFFSPSSDCSPRQYSQTSWLGSGYEGEESDIDDDGEHLQSMQEAFSQLPNFWLIISILDDCAEIYFHRRSSAKVFKPVKVEHDWIFKVAHENIQRACRAVNQVLLLNTLHDSLLCHPLLVEESPEDIWKKDDYSSVYHTEENANDDIVTHTHDYLAAEMDFPQGYFECPCVLHQQVPIHHRLSGPAPSPGTSASLSALSIVHSVMKNFVVINQKNMFVFQVEDGTVYYCRMHEQNKWQEHVSSRKSSLVQIDNASNSSPGIVRGSRENLNVQGRENQAKLYLDWYGVHDLTDSHKTDLEKLKESIERKLDETVIECITLLLSRNPMFKLTPADVVLIQPRVCQELQYNPQPPVDSVAFSLPCHLSHKKSLPSLLYYIHQNVLQFLSVPRYTEPFSLNGHFLPYYGSHSVNDADTDRTPSSNIYLFKSITEKGKKDQGIACISLDVQSTQQKLSEKSLDSIDQNSTYKDLLEMSKVSAISSDQFEANRIKIQFHTWTSGTLKTEHLHEKLFAAVRHAVCDAITEKILHIPLTAIKFQKTKAMKNLRSFDEDDNSLNSLDVSLRANDPAKKKATANGADQELRRGSLNSFFYIVLPLWLEYKRTQLCPTLHHASAKFESRASLNQGIFNIAKLLSSILSDSKVLLYFRAEGSNLPFELADSAELAPSTPGCYYQWIIMTRNFPMWKSIIDGNVGVHKPSASTSAIQKFGPHDTSVSKVDISPCPQHALVRSSPYISRQHFVFAMTEQKALNLYMYNISQDKANSFCELLQQCVKFHEARHHMLQGLTFQKVGLFKHYLLKNESSERHVSAASYTIEMLVRYTRMPIQDKKKQRVSHVDQHFDDMFLDHCPPEPLSTETENRKDQVSQFGQQCFAMVKDKVNLSDEKMYLKNLRRRHPSNQPVTISNSAMNIVLSHSRLIHIVSSPILLDPAARKSCEKLYQPMTYDVKSDKIESSKSQSVLSRTSSFLGSYRRKSGDSFSKMSDRHGAKSCICSYSFAYMAKKFTELYAEHWKGFNTIIVSEKKKFPDVESSPNQEKETGCTHYMYRNMPGGIALISHTYLRDRFDVKLYHIDMTRFKDHTNLKIMRSNPNVMNDCEKLKEHMQVHLFTLDMHLRCIQLYLGGNHSVIQSGYNLIDFLRGLIICYEPLLDNISSQIYHNTHFIPCQSLNCHELFGFIVDNSLVFNFKSCRMDKEKKTELCENILYTSCSLTDCHIADCGLADHGNQNVCIVISKQESSDQDMLVLKYFLIFTKKKLPSVVESTLKKERSAKFSQFVDASVARKASLFLMQRSSESEDEAFGKQKPMKSSRPSFVECEKAQFEGALDKIGESAKTECYRQQMWNRLVLTCQDKTSPKALTATEYRKLLDMMHVVPAQEYEPKYLKVFRKTARMKQAQSLQKRILKHFQKLSSSFVYSDEKVQSVCVLSHLHKHVLVSVIIDTTAKEVGISVVLPRPEYSLFHNADLEAAAKELLWAVLNMSSTDAFLSWF</sequence>
<feature type="region of interest" description="Disordered" evidence="1">
    <location>
        <begin position="2092"/>
        <end position="2120"/>
    </location>
</feature>
<feature type="compositionally biased region" description="Low complexity" evidence="1">
    <location>
        <begin position="1183"/>
        <end position="1193"/>
    </location>
</feature>
<reference evidence="2 3" key="1">
    <citation type="submission" date="2024-02" db="EMBL/GenBank/DDBJ databases">
        <authorList>
            <person name="Daric V."/>
            <person name="Darras S."/>
        </authorList>
    </citation>
    <scope>NUCLEOTIDE SEQUENCE [LARGE SCALE GENOMIC DNA]</scope>
</reference>
<feature type="region of interest" description="Disordered" evidence="1">
    <location>
        <begin position="1563"/>
        <end position="1601"/>
    </location>
</feature>
<feature type="region of interest" description="Disordered" evidence="1">
    <location>
        <begin position="1318"/>
        <end position="1340"/>
    </location>
</feature>
<dbReference type="InterPro" id="IPR033228">
    <property type="entry name" value="SZT2"/>
</dbReference>
<feature type="region of interest" description="Disordered" evidence="1">
    <location>
        <begin position="2046"/>
        <end position="2065"/>
    </location>
</feature>
<feature type="region of interest" description="Disordered" evidence="1">
    <location>
        <begin position="1684"/>
        <end position="1717"/>
    </location>
</feature>
<feature type="compositionally biased region" description="Polar residues" evidence="1">
    <location>
        <begin position="1194"/>
        <end position="1206"/>
    </location>
</feature>
<name>A0ABP0F5L6_CLALP</name>
<gene>
    <name evidence="2" type="ORF">CVLEPA_LOCUS3356</name>
</gene>
<feature type="compositionally biased region" description="Polar residues" evidence="1">
    <location>
        <begin position="1571"/>
        <end position="1587"/>
    </location>
</feature>
<comment type="caution">
    <text evidence="2">The sequence shown here is derived from an EMBL/GenBank/DDBJ whole genome shotgun (WGS) entry which is preliminary data.</text>
</comment>
<dbReference type="PANTHER" id="PTHR14918">
    <property type="entry name" value="KICSTOR COMPLEX PROTEIN SZT2"/>
    <property type="match status" value="1"/>
</dbReference>
<protein>
    <recommendedName>
        <fullName evidence="4">KICSTOR complex protein SZT2</fullName>
    </recommendedName>
</protein>
<dbReference type="EMBL" id="CAWYQH010000002">
    <property type="protein sequence ID" value="CAK8673577.1"/>
    <property type="molecule type" value="Genomic_DNA"/>
</dbReference>
<evidence type="ECO:0000256" key="1">
    <source>
        <dbReference type="SAM" id="MobiDB-lite"/>
    </source>
</evidence>
<feature type="compositionally biased region" description="Polar residues" evidence="1">
    <location>
        <begin position="1226"/>
        <end position="1236"/>
    </location>
</feature>
<dbReference type="Proteomes" id="UP001642483">
    <property type="component" value="Unassembled WGS sequence"/>
</dbReference>
<feature type="compositionally biased region" description="Low complexity" evidence="1">
    <location>
        <begin position="1212"/>
        <end position="1225"/>
    </location>
</feature>
<evidence type="ECO:0000313" key="3">
    <source>
        <dbReference type="Proteomes" id="UP001642483"/>
    </source>
</evidence>
<feature type="compositionally biased region" description="Polar residues" evidence="1">
    <location>
        <begin position="1329"/>
        <end position="1340"/>
    </location>
</feature>
<feature type="region of interest" description="Disordered" evidence="1">
    <location>
        <begin position="2131"/>
        <end position="2150"/>
    </location>
</feature>
<keyword evidence="3" id="KW-1185">Reference proteome</keyword>
<proteinExistence type="predicted"/>
<dbReference type="PANTHER" id="PTHR14918:SF3">
    <property type="entry name" value="KICSTOR COMPLEX PROTEIN SZT2"/>
    <property type="match status" value="1"/>
</dbReference>
<feature type="region of interest" description="Disordered" evidence="1">
    <location>
        <begin position="1180"/>
        <end position="1236"/>
    </location>
</feature>
<feature type="region of interest" description="Disordered" evidence="1">
    <location>
        <begin position="1970"/>
        <end position="1991"/>
    </location>
</feature>
<evidence type="ECO:0008006" key="4">
    <source>
        <dbReference type="Google" id="ProtNLM"/>
    </source>
</evidence>
<evidence type="ECO:0000313" key="2">
    <source>
        <dbReference type="EMBL" id="CAK8673577.1"/>
    </source>
</evidence>
<feature type="compositionally biased region" description="Basic and acidic residues" evidence="1">
    <location>
        <begin position="1707"/>
        <end position="1717"/>
    </location>
</feature>
<feature type="compositionally biased region" description="Polar residues" evidence="1">
    <location>
        <begin position="1486"/>
        <end position="1518"/>
    </location>
</feature>
<feature type="region of interest" description="Disordered" evidence="1">
    <location>
        <begin position="1475"/>
        <end position="1519"/>
    </location>
</feature>
<accession>A0ABP0F5L6</accession>